<reference evidence="2 3" key="1">
    <citation type="submission" date="2024-02" db="EMBL/GenBank/DDBJ databases">
        <title>High-quality chromosome-scale genome assembly of Pensacola bahiagrass (Paspalum notatum Flugge var. saurae).</title>
        <authorList>
            <person name="Vega J.M."/>
            <person name="Podio M."/>
            <person name="Orjuela J."/>
            <person name="Siena L.A."/>
            <person name="Pessino S.C."/>
            <person name="Combes M.C."/>
            <person name="Mariac C."/>
            <person name="Albertini E."/>
            <person name="Pupilli F."/>
            <person name="Ortiz J.P.A."/>
            <person name="Leblanc O."/>
        </authorList>
    </citation>
    <scope>NUCLEOTIDE SEQUENCE [LARGE SCALE GENOMIC DNA]</scope>
    <source>
        <strain evidence="2">R1</strain>
        <tissue evidence="2">Leaf</tissue>
    </source>
</reference>
<keyword evidence="3" id="KW-1185">Reference proteome</keyword>
<evidence type="ECO:0000256" key="1">
    <source>
        <dbReference type="SAM" id="MobiDB-lite"/>
    </source>
</evidence>
<name>A0AAQ3TPX9_PASNO</name>
<evidence type="ECO:0000313" key="2">
    <source>
        <dbReference type="EMBL" id="WVZ77251.1"/>
    </source>
</evidence>
<protein>
    <submittedName>
        <fullName evidence="2">Uncharacterized protein</fullName>
    </submittedName>
</protein>
<evidence type="ECO:0000313" key="3">
    <source>
        <dbReference type="Proteomes" id="UP001341281"/>
    </source>
</evidence>
<proteinExistence type="predicted"/>
<dbReference type="Proteomes" id="UP001341281">
    <property type="component" value="Chromosome 05"/>
</dbReference>
<dbReference type="AlphaFoldDB" id="A0AAQ3TPX9"/>
<dbReference type="EMBL" id="CP144749">
    <property type="protein sequence ID" value="WVZ77251.1"/>
    <property type="molecule type" value="Genomic_DNA"/>
</dbReference>
<feature type="compositionally biased region" description="Acidic residues" evidence="1">
    <location>
        <begin position="235"/>
        <end position="244"/>
    </location>
</feature>
<feature type="region of interest" description="Disordered" evidence="1">
    <location>
        <begin position="218"/>
        <end position="254"/>
    </location>
</feature>
<organism evidence="2 3">
    <name type="scientific">Paspalum notatum var. saurae</name>
    <dbReference type="NCBI Taxonomy" id="547442"/>
    <lineage>
        <taxon>Eukaryota</taxon>
        <taxon>Viridiplantae</taxon>
        <taxon>Streptophyta</taxon>
        <taxon>Embryophyta</taxon>
        <taxon>Tracheophyta</taxon>
        <taxon>Spermatophyta</taxon>
        <taxon>Magnoliopsida</taxon>
        <taxon>Liliopsida</taxon>
        <taxon>Poales</taxon>
        <taxon>Poaceae</taxon>
        <taxon>PACMAD clade</taxon>
        <taxon>Panicoideae</taxon>
        <taxon>Andropogonodae</taxon>
        <taxon>Paspaleae</taxon>
        <taxon>Paspalinae</taxon>
        <taxon>Paspalum</taxon>
    </lineage>
</organism>
<sequence length="254" mass="29190">MGQVEEGDYMWESRRMVRTKQTARKAVGGRGRPLPPVTHTPPLVEDGLLHTRCREDCTLSRILCRALQQMRRRPCPFYSVQTMHGQGSCWARVVIPHPNSANQHTIVVYGVNEEEVYLKAVMTAITFLSSEEDAGRSDLRYLPTQEMDDEWVRRHDMLKARNDTRPYAACMEFASEMHGMYDRAEGRSRFYFHRHAEARARVEELEGQVAQLQQRLAVYEPPPAEQDPQDRESSEPMEMEEEGEGSVPTGYSAT</sequence>
<accession>A0AAQ3TPX9</accession>
<gene>
    <name evidence="2" type="ORF">U9M48_025138</name>
</gene>
<feature type="region of interest" description="Disordered" evidence="1">
    <location>
        <begin position="22"/>
        <end position="41"/>
    </location>
</feature>